<dbReference type="Proteomes" id="UP001552299">
    <property type="component" value="Unassembled WGS sequence"/>
</dbReference>
<dbReference type="FunFam" id="3.30.70.80:FF:000002">
    <property type="entry name" value="Subtilisin-like protease SBT5.3"/>
    <property type="match status" value="2"/>
</dbReference>
<feature type="active site" description="Charge relay system" evidence="7 8">
    <location>
        <position position="224"/>
    </location>
</feature>
<evidence type="ECO:0000313" key="14">
    <source>
        <dbReference type="EMBL" id="KAL0904713.1"/>
    </source>
</evidence>
<dbReference type="InterPro" id="IPR037045">
    <property type="entry name" value="S8pro/Inhibitor_I9_sf"/>
</dbReference>
<keyword evidence="6" id="KW-0325">Glycoprotein</keyword>
<dbReference type="Pfam" id="PF02225">
    <property type="entry name" value="PA"/>
    <property type="match status" value="2"/>
</dbReference>
<dbReference type="FunFam" id="3.40.50.200:FF:000006">
    <property type="entry name" value="Subtilisin-like protease SBT1.5"/>
    <property type="match status" value="2"/>
</dbReference>
<dbReference type="Pfam" id="PF00082">
    <property type="entry name" value="Peptidase_S8"/>
    <property type="match status" value="2"/>
</dbReference>
<dbReference type="GO" id="GO:0004252">
    <property type="term" value="F:serine-type endopeptidase activity"/>
    <property type="evidence" value="ECO:0007669"/>
    <property type="project" value="UniProtKB-UniRule"/>
</dbReference>
<comment type="similarity">
    <text evidence="1 8">Belongs to the peptidase S8 family.</text>
</comment>
<evidence type="ECO:0000259" key="13">
    <source>
        <dbReference type="Pfam" id="PF17766"/>
    </source>
</evidence>
<feature type="signal peptide" evidence="9">
    <location>
        <begin position="1"/>
        <end position="27"/>
    </location>
</feature>
<evidence type="ECO:0000256" key="9">
    <source>
        <dbReference type="SAM" id="SignalP"/>
    </source>
</evidence>
<feature type="active site" description="Charge relay system" evidence="8">
    <location>
        <position position="1500"/>
    </location>
</feature>
<evidence type="ECO:0000256" key="4">
    <source>
        <dbReference type="ARBA" id="ARBA00022801"/>
    </source>
</evidence>
<dbReference type="InterPro" id="IPR036852">
    <property type="entry name" value="Peptidase_S8/S53_dom_sf"/>
</dbReference>
<dbReference type="PROSITE" id="PS00138">
    <property type="entry name" value="SUBTILASE_SER"/>
    <property type="match status" value="1"/>
</dbReference>
<keyword evidence="3 9" id="KW-0732">Signal</keyword>
<sequence>MKIQKTTSFLPFLIITAFYFLQCPAFAAEKSYIVYLGAQSNSAEEIAAHADQTIRESHYELLESYLQSKERAKEAIFYSYTRYMNGFAAILEEEEAMEISKNPSVVSVFENRGRQLHTTRSWQFLGLERNGRVPKRSLWTKARFGEDVIIANLDTGVWPESESFRDDDMGPIPSKWRGVCQNDSKQKFSCNRKLIGARYFNKGYAAVVGQLNSTFNSPRDTDGHGTHTLSTAGGNFVPGANVQGYGNGTAKGGSPRARVVAYKVCWPPVNGSECFDADILAGFEAAIKDGVDVLSVSLGGADTTYFDDVMAVGAFHAVDNGIVVITSAGNSGPEAGSVSNVSPWMITVGASTMDREFPSYVVFDHKRRVEGQSLSSESLPKNKLYRLIRSIDAATPNASIDDADLCQIGSLDKKKVKGKIVVCTRGMYGRVEKGEAVKLAGGAGMVLANDILTGDETIADAHVLPATHITYSDGLKLLSYIKSTKSPKVSITRPITELGTKPAPVMAAFSSQGPNTITPEILKPDITAPGVSVIAAFSLAASPSGLDFDKRRFPFNSDSGTSMSCPHISGIAGLLKAAHPNWSPSAIKSAIMTTARVRDNMVEPIKNASFGKANPLNYGSGHVRPNRAMDPGLVYDLTVDDYLNFLCALGYNSTQISTFKTYKCPSKAPALVDLNYPSITIPNLEDSITITRKLKNVGTPGTYVARIRSPVGISVKVTPTRLTFKEVGEEKTFKLTLAPIGDYIAKDYVFGLLQWSDGNKHYVRSPITVKSKGNPSLKESRERSEIALVSLLLLDHCRSSAGPPPDAGVPPDHHLRPDVLPDHHLRPDVLPDHHLRPDVLPYHHLRPDIPHELRPEVLPDHHLRPDVLPNHHLRPDVLSDPHLRPNVLPDHHLTPDVLPDHHLTPDILSDNHLTPDVLPDIHLTPDEKHTILFRLSRSERRAKMKIQKTTSFLPFLIITAFYFLQCPAFAAQKSYIVYLGAEEIAAHDEQTVRESHYELLESYLKSKERAKEAIFYSYTRYMNGFAAILDEEDAMEISKNPSVVSVFENRGRQLHTTRSWQFLGLERNGRVPKQSLWTKAKFGEDVIIANLDTGVWPESKSFMDDDMGPIPSKWRGICQNDSKQKFSCNRKLIGARYFNKGYAAVVGPLNSTFNSPRDTDGHGTHTLSTAGGNFVPDASVQGYGNGTAKGGSPRARVVAYKVCWPTVNGSECFDADILAGFEAAIKDGVDVLSVSFGRADTTYFNDVMAVGAFHAINNGIAVITSAGNTEFVAGSVSNVSPWMMTVGASTMDREFSSYFVFDHKRRFKGQSLSSESLPKNKLYRLIRSIDAATPNASIDDADLCKIGSLDNKKVKGKIVVCSSGIYKRVEKGEAVKLAGGVGMVLINDFLSGDQTSADVHVLPATHIPDYDGFKLDSYINSTKSPMGSITRPITELGTKLAPIMATFSSQGPNNITPEILKPDITAPGVSVIAAYSLAVSPSGLDFDERRFPFNSQSGTSMSCAHISGIVGLLKAAHPNWSPSAIKSAIMTTASVRDYMVEPFQNVSFGKVNPFYHGSGQVQPNRAMDPGLVYDLAVNDYLNFLCALGYTSTQISTFKTYKCPSKAPALVDLNYPSITIPTSKIRSPPSLERTYVARIRSPFGISIKVKPTRLTFKEVGEEKTFKLTLVPIDDYIAKDYAFGFLQWSDGNKHYVTSPITVKSKEAACDDFMNHKRKGRFIILKFVYGINNRNK</sequence>
<dbReference type="InterPro" id="IPR003137">
    <property type="entry name" value="PA_domain"/>
</dbReference>
<feature type="domain" description="Inhibitor I9" evidence="12">
    <location>
        <begin position="974"/>
        <end position="1055"/>
    </location>
</feature>
<dbReference type="FunFam" id="3.50.30.30:FF:000005">
    <property type="entry name" value="subtilisin-like protease SBT1.5"/>
    <property type="match status" value="2"/>
</dbReference>
<dbReference type="GO" id="GO:0006508">
    <property type="term" value="P:proteolysis"/>
    <property type="evidence" value="ECO:0007669"/>
    <property type="project" value="UniProtKB-KW"/>
</dbReference>
<dbReference type="Gene3D" id="3.30.70.80">
    <property type="entry name" value="Peptidase S8 propeptide/proteinase inhibitor I9"/>
    <property type="match status" value="2"/>
</dbReference>
<comment type="caution">
    <text evidence="14">The sequence shown here is derived from an EMBL/GenBank/DDBJ whole genome shotgun (WGS) entry which is preliminary data.</text>
</comment>
<evidence type="ECO:0000256" key="7">
    <source>
        <dbReference type="PIRSR" id="PIRSR615500-1"/>
    </source>
</evidence>
<dbReference type="Gene3D" id="2.60.40.2310">
    <property type="match status" value="2"/>
</dbReference>
<evidence type="ECO:0000256" key="2">
    <source>
        <dbReference type="ARBA" id="ARBA00022670"/>
    </source>
</evidence>
<dbReference type="FunFam" id="2.60.40.2310:FF:000001">
    <property type="entry name" value="Subtilisin-like protease SBT1.5"/>
    <property type="match status" value="1"/>
</dbReference>
<name>A0ABD0TYI1_DENTH</name>
<dbReference type="Pfam" id="PF05922">
    <property type="entry name" value="Inhibitor_I9"/>
    <property type="match status" value="2"/>
</dbReference>
<dbReference type="InterPro" id="IPR010259">
    <property type="entry name" value="S8pro/Inhibitor_I9"/>
</dbReference>
<dbReference type="InterPro" id="IPR023828">
    <property type="entry name" value="Peptidase_S8_Ser-AS"/>
</dbReference>
<dbReference type="InterPro" id="IPR041469">
    <property type="entry name" value="Subtilisin-like_FN3"/>
</dbReference>
<evidence type="ECO:0000256" key="1">
    <source>
        <dbReference type="ARBA" id="ARBA00011073"/>
    </source>
</evidence>
<dbReference type="SUPFAM" id="SSF52743">
    <property type="entry name" value="Subtilisin-like"/>
    <property type="match status" value="2"/>
</dbReference>
<feature type="chain" id="PRO_5044841747" description="Subtilisin-like protease SBT5.3" evidence="9">
    <location>
        <begin position="28"/>
        <end position="1733"/>
    </location>
</feature>
<dbReference type="CDD" id="cd04852">
    <property type="entry name" value="Peptidases_S8_3"/>
    <property type="match status" value="2"/>
</dbReference>
<gene>
    <name evidence="14" type="ORF">M5K25_026853</name>
</gene>
<dbReference type="Pfam" id="PF17766">
    <property type="entry name" value="fn3_6"/>
    <property type="match status" value="2"/>
</dbReference>
<feature type="domain" description="Subtilisin-like protease fibronectin type-III" evidence="13">
    <location>
        <begin position="673"/>
        <end position="769"/>
    </location>
</feature>
<feature type="active site" description="Charge relay system" evidence="8">
    <location>
        <position position="1162"/>
    </location>
</feature>
<dbReference type="Gene3D" id="3.40.50.200">
    <property type="entry name" value="Peptidase S8/S53 domain"/>
    <property type="match status" value="2"/>
</dbReference>
<evidence type="ECO:0000259" key="10">
    <source>
        <dbReference type="Pfam" id="PF00082"/>
    </source>
</evidence>
<dbReference type="InterPro" id="IPR015500">
    <property type="entry name" value="Peptidase_S8_subtilisin-rel"/>
</dbReference>
<dbReference type="InterPro" id="IPR000209">
    <property type="entry name" value="Peptidase_S8/S53_dom"/>
</dbReference>
<keyword evidence="5 8" id="KW-0720">Serine protease</keyword>
<organism evidence="14 15">
    <name type="scientific">Dendrobium thyrsiflorum</name>
    <name type="common">Pinecone-like raceme dendrobium</name>
    <name type="synonym">Orchid</name>
    <dbReference type="NCBI Taxonomy" id="117978"/>
    <lineage>
        <taxon>Eukaryota</taxon>
        <taxon>Viridiplantae</taxon>
        <taxon>Streptophyta</taxon>
        <taxon>Embryophyta</taxon>
        <taxon>Tracheophyta</taxon>
        <taxon>Spermatophyta</taxon>
        <taxon>Magnoliopsida</taxon>
        <taxon>Liliopsida</taxon>
        <taxon>Asparagales</taxon>
        <taxon>Orchidaceae</taxon>
        <taxon>Epidendroideae</taxon>
        <taxon>Malaxideae</taxon>
        <taxon>Dendrobiinae</taxon>
        <taxon>Dendrobium</taxon>
    </lineage>
</organism>
<dbReference type="PANTHER" id="PTHR10795">
    <property type="entry name" value="PROPROTEIN CONVERTASE SUBTILISIN/KEXIN"/>
    <property type="match status" value="1"/>
</dbReference>
<evidence type="ECO:0000256" key="5">
    <source>
        <dbReference type="ARBA" id="ARBA00022825"/>
    </source>
</evidence>
<evidence type="ECO:0000256" key="6">
    <source>
        <dbReference type="ARBA" id="ARBA00023180"/>
    </source>
</evidence>
<proteinExistence type="inferred from homology"/>
<evidence type="ECO:0008006" key="16">
    <source>
        <dbReference type="Google" id="ProtNLM"/>
    </source>
</evidence>
<feature type="domain" description="Inhibitor I9" evidence="12">
    <location>
        <begin position="31"/>
        <end position="117"/>
    </location>
</feature>
<keyword evidence="2 8" id="KW-0645">Protease</keyword>
<feature type="domain" description="Subtilisin-like protease fibronectin type-III" evidence="13">
    <location>
        <begin position="1611"/>
        <end position="1700"/>
    </location>
</feature>
<evidence type="ECO:0000256" key="3">
    <source>
        <dbReference type="ARBA" id="ARBA00022729"/>
    </source>
</evidence>
<evidence type="ECO:0000313" key="15">
    <source>
        <dbReference type="Proteomes" id="UP001552299"/>
    </source>
</evidence>
<evidence type="ECO:0000256" key="8">
    <source>
        <dbReference type="PROSITE-ProRule" id="PRU01240"/>
    </source>
</evidence>
<evidence type="ECO:0000259" key="11">
    <source>
        <dbReference type="Pfam" id="PF02225"/>
    </source>
</evidence>
<feature type="active site" description="Charge relay system" evidence="7 8">
    <location>
        <position position="562"/>
    </location>
</feature>
<keyword evidence="4 8" id="KW-0378">Hydrolase</keyword>
<evidence type="ECO:0000259" key="12">
    <source>
        <dbReference type="Pfam" id="PF05922"/>
    </source>
</evidence>
<accession>A0ABD0TYI1</accession>
<protein>
    <recommendedName>
        <fullName evidence="16">Subtilisin-like protease SBT5.3</fullName>
    </recommendedName>
</protein>
<dbReference type="InterPro" id="IPR046450">
    <property type="entry name" value="PA_dom_sf"/>
</dbReference>
<feature type="domain" description="PA" evidence="11">
    <location>
        <begin position="404"/>
        <end position="477"/>
    </location>
</feature>
<dbReference type="CDD" id="cd02120">
    <property type="entry name" value="PA_subtilisin_like"/>
    <property type="match status" value="2"/>
</dbReference>
<feature type="domain" description="Peptidase S8/S53" evidence="10">
    <location>
        <begin position="145"/>
        <end position="605"/>
    </location>
</feature>
<reference evidence="14 15" key="1">
    <citation type="journal article" date="2024" name="Plant Biotechnol. J.">
        <title>Dendrobium thyrsiflorum genome and its molecular insights into genes involved in important horticultural traits.</title>
        <authorList>
            <person name="Chen B."/>
            <person name="Wang J.Y."/>
            <person name="Zheng P.J."/>
            <person name="Li K.L."/>
            <person name="Liang Y.M."/>
            <person name="Chen X.F."/>
            <person name="Zhang C."/>
            <person name="Zhao X."/>
            <person name="He X."/>
            <person name="Zhang G.Q."/>
            <person name="Liu Z.J."/>
            <person name="Xu Q."/>
        </authorList>
    </citation>
    <scope>NUCLEOTIDE SEQUENCE [LARGE SCALE GENOMIC DNA]</scope>
    <source>
        <strain evidence="14">GZMU011</strain>
    </source>
</reference>
<keyword evidence="15" id="KW-1185">Reference proteome</keyword>
<dbReference type="SUPFAM" id="SSF52025">
    <property type="entry name" value="PA domain"/>
    <property type="match status" value="1"/>
</dbReference>
<feature type="active site" description="Charge relay system" evidence="8">
    <location>
        <position position="1092"/>
    </location>
</feature>
<dbReference type="EMBL" id="JANQDX010000019">
    <property type="protein sequence ID" value="KAL0904713.1"/>
    <property type="molecule type" value="Genomic_DNA"/>
</dbReference>
<dbReference type="InterPro" id="IPR034197">
    <property type="entry name" value="Peptidases_S8_3"/>
</dbReference>
<feature type="domain" description="PA" evidence="11">
    <location>
        <begin position="1343"/>
        <end position="1413"/>
    </location>
</feature>
<dbReference type="PROSITE" id="PS51892">
    <property type="entry name" value="SUBTILASE"/>
    <property type="match status" value="2"/>
</dbReference>
<dbReference type="InterPro" id="IPR045051">
    <property type="entry name" value="SBT"/>
</dbReference>
<dbReference type="Gene3D" id="3.50.30.30">
    <property type="match status" value="2"/>
</dbReference>
<feature type="domain" description="Peptidase S8/S53" evidence="10">
    <location>
        <begin position="1083"/>
        <end position="1536"/>
    </location>
</feature>
<feature type="active site" description="Charge relay system" evidence="7 8">
    <location>
        <position position="154"/>
    </location>
</feature>
<dbReference type="PRINTS" id="PR00723">
    <property type="entry name" value="SUBTILISIN"/>
</dbReference>